<evidence type="ECO:0000313" key="3">
    <source>
        <dbReference type="EMBL" id="ASV75225.1"/>
    </source>
</evidence>
<gene>
    <name evidence="3" type="ORF">THTE_2623</name>
</gene>
<feature type="domain" description="GFO/IDH/MocA-like oxidoreductase" evidence="2">
    <location>
        <begin position="193"/>
        <end position="326"/>
    </location>
</feature>
<feature type="region of interest" description="Disordered" evidence="1">
    <location>
        <begin position="428"/>
        <end position="451"/>
    </location>
</feature>
<evidence type="ECO:0000256" key="1">
    <source>
        <dbReference type="SAM" id="MobiDB-lite"/>
    </source>
</evidence>
<dbReference type="PANTHER" id="PTHR43818:SF5">
    <property type="entry name" value="OXIDOREDUCTASE FAMILY PROTEIN"/>
    <property type="match status" value="1"/>
</dbReference>
<dbReference type="AlphaFoldDB" id="A0A286RGX2"/>
<evidence type="ECO:0000313" key="4">
    <source>
        <dbReference type="Proteomes" id="UP000215086"/>
    </source>
</evidence>
<dbReference type="Proteomes" id="UP000215086">
    <property type="component" value="Chromosome"/>
</dbReference>
<accession>A0A286RGX2</accession>
<dbReference type="EMBL" id="CP018477">
    <property type="protein sequence ID" value="ASV75225.1"/>
    <property type="molecule type" value="Genomic_DNA"/>
</dbReference>
<keyword evidence="4" id="KW-1185">Reference proteome</keyword>
<proteinExistence type="predicted"/>
<dbReference type="SUPFAM" id="SSF51735">
    <property type="entry name" value="NAD(P)-binding Rossmann-fold domains"/>
    <property type="match status" value="1"/>
</dbReference>
<dbReference type="RefSeq" id="WP_095415347.1">
    <property type="nucleotide sequence ID" value="NZ_CP018477.1"/>
</dbReference>
<organism evidence="3 4">
    <name type="scientific">Thermogutta terrifontis</name>
    <dbReference type="NCBI Taxonomy" id="1331910"/>
    <lineage>
        <taxon>Bacteria</taxon>
        <taxon>Pseudomonadati</taxon>
        <taxon>Planctomycetota</taxon>
        <taxon>Planctomycetia</taxon>
        <taxon>Pirellulales</taxon>
        <taxon>Thermoguttaceae</taxon>
        <taxon>Thermogutta</taxon>
    </lineage>
</organism>
<dbReference type="InterPro" id="IPR036291">
    <property type="entry name" value="NAD(P)-bd_dom_sf"/>
</dbReference>
<dbReference type="Gene3D" id="3.40.50.720">
    <property type="entry name" value="NAD(P)-binding Rossmann-like Domain"/>
    <property type="match status" value="1"/>
</dbReference>
<dbReference type="OrthoDB" id="253515at2"/>
<reference evidence="3 4" key="1">
    <citation type="journal article" name="Front. Microbiol.">
        <title>Sugar Metabolism of the First Thermophilic Planctomycete Thermogutta terrifontis: Comparative Genomic and Transcriptomic Approaches.</title>
        <authorList>
            <person name="Elcheninov A.G."/>
            <person name="Menzel P."/>
            <person name="Gudbergsdottir S.R."/>
            <person name="Slesarev A.I."/>
            <person name="Kadnikov V.V."/>
            <person name="Krogh A."/>
            <person name="Bonch-Osmolovskaya E.A."/>
            <person name="Peng X."/>
            <person name="Kublanov I.V."/>
        </authorList>
    </citation>
    <scope>NUCLEOTIDE SEQUENCE [LARGE SCALE GENOMIC DNA]</scope>
    <source>
        <strain evidence="3 4">R1</strain>
    </source>
</reference>
<protein>
    <submittedName>
        <fullName evidence="3">Putative dehydrogenase</fullName>
    </submittedName>
</protein>
<dbReference type="SUPFAM" id="SSF55347">
    <property type="entry name" value="Glyceraldehyde-3-phosphate dehydrogenase-like, C-terminal domain"/>
    <property type="match status" value="1"/>
</dbReference>
<dbReference type="Gene3D" id="3.30.360.10">
    <property type="entry name" value="Dihydrodipicolinate Reductase, domain 2"/>
    <property type="match status" value="1"/>
</dbReference>
<dbReference type="KEGG" id="ttf:THTE_2623"/>
<dbReference type="InterPro" id="IPR050463">
    <property type="entry name" value="Gfo/Idh/MocA_oxidrdct_glycsds"/>
</dbReference>
<feature type="compositionally biased region" description="Basic and acidic residues" evidence="1">
    <location>
        <begin position="428"/>
        <end position="438"/>
    </location>
</feature>
<dbReference type="PANTHER" id="PTHR43818">
    <property type="entry name" value="BCDNA.GH03377"/>
    <property type="match status" value="1"/>
</dbReference>
<dbReference type="Pfam" id="PF22725">
    <property type="entry name" value="GFO_IDH_MocA_C3"/>
    <property type="match status" value="1"/>
</dbReference>
<evidence type="ECO:0000259" key="2">
    <source>
        <dbReference type="Pfam" id="PF22725"/>
    </source>
</evidence>
<dbReference type="InterPro" id="IPR055170">
    <property type="entry name" value="GFO_IDH_MocA-like_dom"/>
</dbReference>
<name>A0A286RGX2_9BACT</name>
<sequence>MSAARHAKVTKSRREFLIQTGAVLSAVSLVKGGLIYGHHVSEDNTIRLALVGCGGRGTGAVADAFSTTGGPVKLVAMADLFGDRLEGSLKNLQTQFPDKVDVPPERRFVGFDAYRHAIDCLRPGDVVILATHAAFRPVHFEYAVQKGVNVFMEKSFAVDAPATRRLMKAAEESEKKNLKVGVGFMWRHSKARQEVIKRIHDGAIGEIHTLRIYRVHGPVFTPRLPAGANEIEFQIRHAVCFNWVSGGFFVDWHCHNVDVACWVKGAWPVEAQAMGGRCYPDAGNLFDHYTVEYTFADGTKLFAFSRHMPNCWSTYSDYAHGTKGSAVIMTDLSDPKPKLYKSQKMVASEEIWRYPEPDVNPYHAEWQVLLDAIRQDRPHNEARRAAEANMATLMGRMAAHTGQYVTWEQAWNSNFQYVPDIDKLTFDSEPPIRADNEGRYAPPLPGTSQEI</sequence>